<dbReference type="eggNOG" id="ENOG502S1WN">
    <property type="taxonomic scope" value="Eukaryota"/>
</dbReference>
<evidence type="ECO:0000313" key="3">
    <source>
        <dbReference type="RefSeq" id="XP_004504975.1"/>
    </source>
</evidence>
<dbReference type="PANTHER" id="PTHR34049">
    <property type="entry name" value="F-BOX PROTEIN SKIP27"/>
    <property type="match status" value="1"/>
</dbReference>
<organism evidence="2">
    <name type="scientific">Cicer arietinum</name>
    <name type="common">Chickpea</name>
    <name type="synonym">Garbanzo</name>
    <dbReference type="NCBI Taxonomy" id="3827"/>
    <lineage>
        <taxon>Eukaryota</taxon>
        <taxon>Viridiplantae</taxon>
        <taxon>Streptophyta</taxon>
        <taxon>Embryophyta</taxon>
        <taxon>Tracheophyta</taxon>
        <taxon>Spermatophyta</taxon>
        <taxon>Magnoliopsida</taxon>
        <taxon>eudicotyledons</taxon>
        <taxon>Gunneridae</taxon>
        <taxon>Pentapetalae</taxon>
        <taxon>rosids</taxon>
        <taxon>fabids</taxon>
        <taxon>Fabales</taxon>
        <taxon>Fabaceae</taxon>
        <taxon>Papilionoideae</taxon>
        <taxon>50 kb inversion clade</taxon>
        <taxon>NPAAA clade</taxon>
        <taxon>Hologalegina</taxon>
        <taxon>IRL clade</taxon>
        <taxon>Cicereae</taxon>
        <taxon>Cicer</taxon>
    </lineage>
</organism>
<name>A0A1S2YIA1_CICAR</name>
<dbReference type="OrthoDB" id="786450at2759"/>
<reference evidence="2 3" key="2">
    <citation type="submission" date="2023-09" db="UniProtKB">
        <authorList>
            <consortium name="RefSeq"/>
        </authorList>
    </citation>
    <scope>IDENTIFICATION</scope>
    <source>
        <tissue evidence="2 3">Etiolated seedlings</tissue>
    </source>
</reference>
<dbReference type="KEGG" id="cam:101506545"/>
<evidence type="ECO:0000313" key="1">
    <source>
        <dbReference type="Proteomes" id="UP000087171"/>
    </source>
</evidence>
<dbReference type="STRING" id="3827.A0A1S2YIA1"/>
<protein>
    <submittedName>
        <fullName evidence="2 3">F-box protein At1g61340</fullName>
    </submittedName>
</protein>
<gene>
    <name evidence="2 3 4" type="primary">LOC101506545</name>
</gene>
<evidence type="ECO:0000313" key="2">
    <source>
        <dbReference type="RefSeq" id="XP_004504974.1"/>
    </source>
</evidence>
<accession>A0A1S2YIA1</accession>
<dbReference type="RefSeq" id="XP_004504974.1">
    <property type="nucleotide sequence ID" value="XM_004504917.3"/>
</dbReference>
<dbReference type="RefSeq" id="XP_004504975.1">
    <property type="nucleotide sequence ID" value="XM_004504918.3"/>
</dbReference>
<dbReference type="GeneID" id="101506545"/>
<dbReference type="RefSeq" id="XP_027191191.1">
    <property type="nucleotide sequence ID" value="XM_027335390.1"/>
</dbReference>
<evidence type="ECO:0000313" key="4">
    <source>
        <dbReference type="RefSeq" id="XP_027191191.1"/>
    </source>
</evidence>
<keyword evidence="1" id="KW-1185">Reference proteome</keyword>
<sequence length="155" mass="17384">MTLGFESYSFGRALSRKRIVVSNNAEDSSVQIESDPVIAPLKRMCSDKFTFNCERSRLEALPQDLLVRVLCGVDHDDLKQLFNVSTTIREASEIAKQMHFEFNTPKKSTIAVRSPFEIENGFDDIEAPNAPLLLRKSKPRLNAKSLAGISVALFH</sequence>
<dbReference type="PANTHER" id="PTHR34049:SF1">
    <property type="entry name" value="F-BOX PROTEIN SKIP27"/>
    <property type="match status" value="1"/>
</dbReference>
<dbReference type="AlphaFoldDB" id="A0A1S2YIA1"/>
<reference evidence="1" key="1">
    <citation type="journal article" date="2013" name="Nat. Biotechnol.">
        <title>Draft genome sequence of chickpea (Cicer arietinum) provides a resource for trait improvement.</title>
        <authorList>
            <person name="Varshney R.K."/>
            <person name="Song C."/>
            <person name="Saxena R.K."/>
            <person name="Azam S."/>
            <person name="Yu S."/>
            <person name="Sharpe A.G."/>
            <person name="Cannon S."/>
            <person name="Baek J."/>
            <person name="Rosen B.D."/>
            <person name="Tar'an B."/>
            <person name="Millan T."/>
            <person name="Zhang X."/>
            <person name="Ramsay L.D."/>
            <person name="Iwata A."/>
            <person name="Wang Y."/>
            <person name="Nelson W."/>
            <person name="Farmer A.D."/>
            <person name="Gaur P.M."/>
            <person name="Soderlund C."/>
            <person name="Penmetsa R.V."/>
            <person name="Xu C."/>
            <person name="Bharti A.K."/>
            <person name="He W."/>
            <person name="Winter P."/>
            <person name="Zhao S."/>
            <person name="Hane J.K."/>
            <person name="Carrasquilla-Garcia N."/>
            <person name="Condie J.A."/>
            <person name="Upadhyaya H.D."/>
            <person name="Luo M.C."/>
            <person name="Thudi M."/>
            <person name="Gowda C.L."/>
            <person name="Singh N.P."/>
            <person name="Lichtenzveig J."/>
            <person name="Gali K.K."/>
            <person name="Rubio J."/>
            <person name="Nadarajan N."/>
            <person name="Dolezel J."/>
            <person name="Bansal K.C."/>
            <person name="Xu X."/>
            <person name="Edwards D."/>
            <person name="Zhang G."/>
            <person name="Kahl G."/>
            <person name="Gil J."/>
            <person name="Singh K.B."/>
            <person name="Datta S.K."/>
            <person name="Jackson S.A."/>
            <person name="Wang J."/>
            <person name="Cook D.R."/>
        </authorList>
    </citation>
    <scope>NUCLEOTIDE SEQUENCE [LARGE SCALE GENOMIC DNA]</scope>
    <source>
        <strain evidence="1">cv. CDC Frontier</strain>
    </source>
</reference>
<proteinExistence type="predicted"/>
<dbReference type="PaxDb" id="3827-XP_004504974.1"/>
<dbReference type="InterPro" id="IPR045286">
    <property type="entry name" value="FBS1-like"/>
</dbReference>
<dbReference type="Proteomes" id="UP000087171">
    <property type="component" value="Chromosome Ca6"/>
</dbReference>